<proteinExistence type="predicted"/>
<protein>
    <submittedName>
        <fullName evidence="1">Uncharacterized protein</fullName>
    </submittedName>
</protein>
<name>A0A7C9ED87_OPUST</name>
<sequence>MNSKNLVYQVTKWVNATLTTPHNIPKIKYNGSSAADFKSYAGTVKADLSPRNSFDTVDEITEANMIIAVVNGGEFSARRGLNTVSIAKKQPATAALKPAAIPAAAPAATRAIFLSLLFSIIR</sequence>
<evidence type="ECO:0000313" key="1">
    <source>
        <dbReference type="EMBL" id="MBA4659448.1"/>
    </source>
</evidence>
<dbReference type="AlphaFoldDB" id="A0A7C9ED87"/>
<reference evidence="1" key="1">
    <citation type="journal article" date="2013" name="J. Plant Res.">
        <title>Effect of fungi and light on seed germination of three Opuntia species from semiarid lands of central Mexico.</title>
        <authorList>
            <person name="Delgado-Sanchez P."/>
            <person name="Jimenez-Bremont J.F."/>
            <person name="Guerrero-Gonzalez Mde L."/>
            <person name="Flores J."/>
        </authorList>
    </citation>
    <scope>NUCLEOTIDE SEQUENCE</scope>
    <source>
        <tissue evidence="1">Cladode</tissue>
    </source>
</reference>
<reference evidence="1" key="2">
    <citation type="submission" date="2020-07" db="EMBL/GenBank/DDBJ databases">
        <authorList>
            <person name="Vera ALvarez R."/>
            <person name="Arias-Moreno D.M."/>
            <person name="Jimenez-Jacinto V."/>
            <person name="Jimenez-Bremont J.F."/>
            <person name="Swaminathan K."/>
            <person name="Moose S.P."/>
            <person name="Guerrero-Gonzalez M.L."/>
            <person name="Marino-Ramirez L."/>
            <person name="Landsman D."/>
            <person name="Rodriguez-Kessler M."/>
            <person name="Delgado-Sanchez P."/>
        </authorList>
    </citation>
    <scope>NUCLEOTIDE SEQUENCE</scope>
    <source>
        <tissue evidence="1">Cladode</tissue>
    </source>
</reference>
<accession>A0A7C9ED87</accession>
<organism evidence="1">
    <name type="scientific">Opuntia streptacantha</name>
    <name type="common">Prickly pear cactus</name>
    <name type="synonym">Opuntia cardona</name>
    <dbReference type="NCBI Taxonomy" id="393608"/>
    <lineage>
        <taxon>Eukaryota</taxon>
        <taxon>Viridiplantae</taxon>
        <taxon>Streptophyta</taxon>
        <taxon>Embryophyta</taxon>
        <taxon>Tracheophyta</taxon>
        <taxon>Spermatophyta</taxon>
        <taxon>Magnoliopsida</taxon>
        <taxon>eudicotyledons</taxon>
        <taxon>Gunneridae</taxon>
        <taxon>Pentapetalae</taxon>
        <taxon>Caryophyllales</taxon>
        <taxon>Cactineae</taxon>
        <taxon>Cactaceae</taxon>
        <taxon>Opuntioideae</taxon>
        <taxon>Opuntia</taxon>
    </lineage>
</organism>
<dbReference type="EMBL" id="GISG01203989">
    <property type="protein sequence ID" value="MBA4659448.1"/>
    <property type="molecule type" value="Transcribed_RNA"/>
</dbReference>